<dbReference type="Proteomes" id="UP001165342">
    <property type="component" value="Unassembled WGS sequence"/>
</dbReference>
<protein>
    <submittedName>
        <fullName evidence="2">Uncharacterized protein</fullName>
    </submittedName>
</protein>
<name>A0ABT0S1W0_9SPHN</name>
<evidence type="ECO:0000313" key="3">
    <source>
        <dbReference type="Proteomes" id="UP001165342"/>
    </source>
</evidence>
<organism evidence="2 3">
    <name type="scientific">Sphingomonas hankyongi</name>
    <dbReference type="NCBI Taxonomy" id="2908209"/>
    <lineage>
        <taxon>Bacteria</taxon>
        <taxon>Pseudomonadati</taxon>
        <taxon>Pseudomonadota</taxon>
        <taxon>Alphaproteobacteria</taxon>
        <taxon>Sphingomonadales</taxon>
        <taxon>Sphingomonadaceae</taxon>
        <taxon>Sphingomonas</taxon>
    </lineage>
</organism>
<proteinExistence type="predicted"/>
<evidence type="ECO:0000313" key="2">
    <source>
        <dbReference type="EMBL" id="MCL6729827.1"/>
    </source>
</evidence>
<evidence type="ECO:0000256" key="1">
    <source>
        <dbReference type="SAM" id="MobiDB-lite"/>
    </source>
</evidence>
<keyword evidence="3" id="KW-1185">Reference proteome</keyword>
<accession>A0ABT0S1W0</accession>
<dbReference type="RefSeq" id="WP_249831298.1">
    <property type="nucleotide sequence ID" value="NZ_JAMGBE010000002.1"/>
</dbReference>
<gene>
    <name evidence="2" type="ORF">LZ538_07125</name>
</gene>
<sequence>MIIASALILLADAAATCPAPGAARLGGGAILIRPVGTFEPLPFEPLGPAPSVVTRPTDIQHTAAPANEADGGDPEQDQPATQCAAVEIPII</sequence>
<comment type="caution">
    <text evidence="2">The sequence shown here is derived from an EMBL/GenBank/DDBJ whole genome shotgun (WGS) entry which is preliminary data.</text>
</comment>
<dbReference type="EMBL" id="JAMGBE010000002">
    <property type="protein sequence ID" value="MCL6729827.1"/>
    <property type="molecule type" value="Genomic_DNA"/>
</dbReference>
<reference evidence="2" key="1">
    <citation type="submission" date="2022-05" db="EMBL/GenBank/DDBJ databases">
        <authorList>
            <person name="Jo J.-H."/>
            <person name="Im W.-T."/>
        </authorList>
    </citation>
    <scope>NUCLEOTIDE SEQUENCE</scope>
    <source>
        <strain evidence="2">SE220</strain>
    </source>
</reference>
<feature type="region of interest" description="Disordered" evidence="1">
    <location>
        <begin position="49"/>
        <end position="91"/>
    </location>
</feature>